<keyword evidence="5" id="KW-0479">Metal-binding</keyword>
<geneLocation type="plasmid" evidence="10">
    <name>phg1</name>
</geneLocation>
<keyword evidence="6" id="KW-0408">Iron</keyword>
<dbReference type="Pfam" id="PF01257">
    <property type="entry name" value="2Fe-2S_thioredx"/>
    <property type="match status" value="1"/>
</dbReference>
<dbReference type="InterPro" id="IPR019575">
    <property type="entry name" value="Nuop51_4Fe4S-bd"/>
</dbReference>
<dbReference type="Gene3D" id="3.40.30.10">
    <property type="entry name" value="Glutaredoxin"/>
    <property type="match status" value="1"/>
</dbReference>
<evidence type="ECO:0000256" key="6">
    <source>
        <dbReference type="ARBA" id="ARBA00023004"/>
    </source>
</evidence>
<comment type="cofactor">
    <cofactor evidence="1">
        <name>FMN</name>
        <dbReference type="ChEBI" id="CHEBI:58210"/>
    </cofactor>
</comment>
<dbReference type="SUPFAM" id="SSF142984">
    <property type="entry name" value="Nqo1 middle domain-like"/>
    <property type="match status" value="1"/>
</dbReference>
<sequence>MDSRITTILERYRSDRTRLIDILWDVQHEYGHIPDAVLPQLGAGLKLSPLDIRETASFYHFFLDKPSGKYRIYLCNSVIAKINGYQAVREALERETGIRFGETDPNGMFGLFDTPCIGLSDQEPAMLIDKVVFTRLRPGKITDIIAQLKQGRSPAEIANPAGLPSQDIAYVDAMVESNVRTKGPVFFRGRTDLRSLLDQCLLLKPEQVIETIVDSRLRGRGGAGFSTGLKWRLCRDAESEQKYVICNADEGEPGTFKDRVLLTRAPKKVFVGMVIAAYAIGCRKGIVYLRGEYFYLKDYLERQLQELREDGLLGRAIGGRAGFDFDIRIQMGAGAYICGDESALIESCEGKRGTPRVKPPFPVQQGYLGKPTSVNNVETFAAVSRIMEEGADWFRAMGTPDSAGTRLLSVAGDCSKPGIYEVEWGVTLNEVLAMVGARDARAVQISGPSGECVSVAKDGERKLAYEDLSCNGAFTIFNCKRDLLEIVRDHMQFFVEESCGICVPCRAGNVDLHRKVEWVIAGKACQKDLDDMVSWGALVRRTSRCGLGATSPKPILTTLEKFPEIYQNKLVRHEGPLLPSFDLDTALGGYEKALKDLEEVTR</sequence>
<dbReference type="Pfam" id="PF10589">
    <property type="entry name" value="NADH_4Fe-4S"/>
    <property type="match status" value="1"/>
</dbReference>
<evidence type="ECO:0000256" key="1">
    <source>
        <dbReference type="ARBA" id="ARBA00001917"/>
    </source>
</evidence>
<dbReference type="SUPFAM" id="SSF140490">
    <property type="entry name" value="Nqo1C-terminal domain-like"/>
    <property type="match status" value="1"/>
</dbReference>
<dbReference type="EMBL" id="CP039289">
    <property type="protein sequence ID" value="QCC05348.1"/>
    <property type="molecule type" value="Genomic_DNA"/>
</dbReference>
<evidence type="ECO:0000256" key="7">
    <source>
        <dbReference type="ARBA" id="ARBA00023014"/>
    </source>
</evidence>
<accession>A0AAF1D595</accession>
<keyword evidence="4" id="KW-0004">4Fe-4S</keyword>
<dbReference type="KEGG" id="reh:PHG088"/>
<dbReference type="PANTHER" id="PTHR43578:SF3">
    <property type="entry name" value="NADH-QUINONE OXIDOREDUCTASE SUBUNIT F"/>
    <property type="match status" value="1"/>
</dbReference>
<evidence type="ECO:0000256" key="3">
    <source>
        <dbReference type="ARBA" id="ARBA00007523"/>
    </source>
</evidence>
<dbReference type="SMR" id="A0AAF1D595"/>
<dbReference type="AlphaFoldDB" id="A0AAF1D595"/>
<dbReference type="InterPro" id="IPR036249">
    <property type="entry name" value="Thioredoxin-like_sf"/>
</dbReference>
<dbReference type="Proteomes" id="UP000296079">
    <property type="component" value="Plasmid pHG1"/>
</dbReference>
<dbReference type="InterPro" id="IPR037207">
    <property type="entry name" value="Nuop51_4Fe4S-bd_sf"/>
</dbReference>
<evidence type="ECO:0000256" key="4">
    <source>
        <dbReference type="ARBA" id="ARBA00022485"/>
    </source>
</evidence>
<dbReference type="InterPro" id="IPR001949">
    <property type="entry name" value="NADH-UbQ_OxRdtase_51kDa_CS"/>
</dbReference>
<name>A0AAF1D595_CUPNH</name>
<dbReference type="InterPro" id="IPR037225">
    <property type="entry name" value="Nuo51_FMN-bd_sf"/>
</dbReference>
<dbReference type="SUPFAM" id="SSF52833">
    <property type="entry name" value="Thioredoxin-like"/>
    <property type="match status" value="1"/>
</dbReference>
<organism evidence="9 10">
    <name type="scientific">Cupriavidus necator (strain ATCC 17699 / DSM 428 / KCTC 22496 / NCIMB 10442 / H16 / Stanier 337)</name>
    <name type="common">Ralstonia eutropha</name>
    <dbReference type="NCBI Taxonomy" id="381666"/>
    <lineage>
        <taxon>Bacteria</taxon>
        <taxon>Pseudomonadati</taxon>
        <taxon>Pseudomonadota</taxon>
        <taxon>Betaproteobacteria</taxon>
        <taxon>Burkholderiales</taxon>
        <taxon>Burkholderiaceae</taxon>
        <taxon>Cupriavidus</taxon>
    </lineage>
</organism>
<comment type="similarity">
    <text evidence="3">Belongs to the complex I 51 kDa subunit family.</text>
</comment>
<dbReference type="CDD" id="cd03083">
    <property type="entry name" value="TRX_Fd_NuoE_hoxF"/>
    <property type="match status" value="1"/>
</dbReference>
<keyword evidence="9" id="KW-0614">Plasmid</keyword>
<evidence type="ECO:0000256" key="2">
    <source>
        <dbReference type="ARBA" id="ARBA00001966"/>
    </source>
</evidence>
<dbReference type="Gene3D" id="1.20.1440.230">
    <property type="entry name" value="NADH-ubiquinone oxidoreductase 51kDa subunit, iron-sulphur binding domain"/>
    <property type="match status" value="1"/>
</dbReference>
<feature type="domain" description="NADH-ubiquinone oxidoreductase 51kDa subunit iron-sulphur binding" evidence="8">
    <location>
        <begin position="484"/>
        <end position="529"/>
    </location>
</feature>
<dbReference type="InterPro" id="IPR011538">
    <property type="entry name" value="Nuo51_FMN-bd"/>
</dbReference>
<reference evidence="9 10" key="1">
    <citation type="submission" date="2019-04" db="EMBL/GenBank/DDBJ databases">
        <title>Long-read de novo sequencing of Cupriavidus necator H16.</title>
        <authorList>
            <person name="Little G.T."/>
            <person name="Ehsaan M."/>
            <person name="Arenas-Lopez C."/>
            <person name="Jawed K."/>
            <person name="Winzer K."/>
            <person name="Kovacs K."/>
            <person name="Malys N."/>
            <person name="Minton N.P."/>
        </authorList>
    </citation>
    <scope>NUCLEOTIDE SEQUENCE [LARGE SCALE GENOMIC DNA]</scope>
    <source>
        <strain evidence="9 10">H16</strain>
        <plasmid evidence="10">phg1</plasmid>
    </source>
</reference>
<dbReference type="FunFam" id="3.40.50.11540:FF:000001">
    <property type="entry name" value="NADH dehydrogenase [ubiquinone] flavoprotein 1, mitochondrial"/>
    <property type="match status" value="1"/>
</dbReference>
<gene>
    <name evidence="9" type="ORF">E6A55_32600</name>
</gene>
<keyword evidence="7" id="KW-0411">Iron-sulfur</keyword>
<dbReference type="SMART" id="SM00928">
    <property type="entry name" value="NADH_4Fe-4S"/>
    <property type="match status" value="1"/>
</dbReference>
<evidence type="ECO:0000259" key="8">
    <source>
        <dbReference type="SMART" id="SM00928"/>
    </source>
</evidence>
<dbReference type="Pfam" id="PF01512">
    <property type="entry name" value="Complex1_51K"/>
    <property type="match status" value="1"/>
</dbReference>
<dbReference type="Gene3D" id="1.10.10.1590">
    <property type="entry name" value="NADH-quinone oxidoreductase subunit E"/>
    <property type="match status" value="1"/>
</dbReference>
<evidence type="ECO:0000313" key="9">
    <source>
        <dbReference type="EMBL" id="QCC05348.1"/>
    </source>
</evidence>
<proteinExistence type="inferred from homology"/>
<evidence type="ECO:0000256" key="5">
    <source>
        <dbReference type="ARBA" id="ARBA00022723"/>
    </source>
</evidence>
<dbReference type="GO" id="GO:0010181">
    <property type="term" value="F:FMN binding"/>
    <property type="evidence" value="ECO:0007669"/>
    <property type="project" value="InterPro"/>
</dbReference>
<dbReference type="InterPro" id="IPR041921">
    <property type="entry name" value="NuoE_N"/>
</dbReference>
<dbReference type="PANTHER" id="PTHR43578">
    <property type="entry name" value="NADH-QUINONE OXIDOREDUCTASE SUBUNIT F"/>
    <property type="match status" value="1"/>
</dbReference>
<dbReference type="RefSeq" id="WP_011154010.1">
    <property type="nucleotide sequence ID" value="NC_005241.1"/>
</dbReference>
<dbReference type="GO" id="GO:0008137">
    <property type="term" value="F:NADH dehydrogenase (ubiquinone) activity"/>
    <property type="evidence" value="ECO:0007669"/>
    <property type="project" value="InterPro"/>
</dbReference>
<evidence type="ECO:0000313" key="10">
    <source>
        <dbReference type="Proteomes" id="UP000296079"/>
    </source>
</evidence>
<dbReference type="Gene3D" id="3.10.20.600">
    <property type="match status" value="1"/>
</dbReference>
<dbReference type="PROSITE" id="PS00645">
    <property type="entry name" value="COMPLEX1_51K_2"/>
    <property type="match status" value="1"/>
</dbReference>
<dbReference type="GO" id="GO:0051539">
    <property type="term" value="F:4 iron, 4 sulfur cluster binding"/>
    <property type="evidence" value="ECO:0007669"/>
    <property type="project" value="UniProtKB-KW"/>
</dbReference>
<comment type="cofactor">
    <cofactor evidence="2">
        <name>[4Fe-4S] cluster</name>
        <dbReference type="ChEBI" id="CHEBI:49883"/>
    </cofactor>
</comment>
<dbReference type="GO" id="GO:0046872">
    <property type="term" value="F:metal ion binding"/>
    <property type="evidence" value="ECO:0007669"/>
    <property type="project" value="UniProtKB-KW"/>
</dbReference>
<dbReference type="SUPFAM" id="SSF142019">
    <property type="entry name" value="Nqo1 FMN-binding domain-like"/>
    <property type="match status" value="1"/>
</dbReference>
<dbReference type="PROSITE" id="PS00644">
    <property type="entry name" value="COMPLEX1_51K_1"/>
    <property type="match status" value="1"/>
</dbReference>
<dbReference type="Gene3D" id="3.40.50.11540">
    <property type="entry name" value="NADH-ubiquinone oxidoreductase 51kDa subunit"/>
    <property type="match status" value="1"/>
</dbReference>
<protein>
    <submittedName>
        <fullName evidence="9">NAD-reducing hydrogenase HoxS subunit alpha</fullName>
    </submittedName>
</protein>